<dbReference type="GeneID" id="28724846"/>
<feature type="region of interest" description="Disordered" evidence="8">
    <location>
        <begin position="945"/>
        <end position="965"/>
    </location>
</feature>
<dbReference type="Proteomes" id="UP000243052">
    <property type="component" value="Chromosome vi"/>
</dbReference>
<comment type="subcellular location">
    <subcellularLocation>
        <location evidence="1 7">Cytoplasm</location>
    </subcellularLocation>
</comment>
<gene>
    <name evidence="9" type="ORF">AW171_hschr63511</name>
</gene>
<comment type="function">
    <text evidence="7">May act as a negative regulator of salt tolerance.</text>
</comment>
<keyword evidence="10" id="KW-1185">Reference proteome</keyword>
<evidence type="ECO:0000256" key="8">
    <source>
        <dbReference type="SAM" id="MobiDB-lite"/>
    </source>
</evidence>
<evidence type="ECO:0000256" key="2">
    <source>
        <dbReference type="ARBA" id="ARBA00007112"/>
    </source>
</evidence>
<organism evidence="9 10">
    <name type="scientific">Eremothecium sinecaudum</name>
    <dbReference type="NCBI Taxonomy" id="45286"/>
    <lineage>
        <taxon>Eukaryota</taxon>
        <taxon>Fungi</taxon>
        <taxon>Dikarya</taxon>
        <taxon>Ascomycota</taxon>
        <taxon>Saccharomycotina</taxon>
        <taxon>Saccharomycetes</taxon>
        <taxon>Saccharomycetales</taxon>
        <taxon>Saccharomycetaceae</taxon>
        <taxon>Eremothecium</taxon>
    </lineage>
</organism>
<dbReference type="Pfam" id="PF13945">
    <property type="entry name" value="NST1"/>
    <property type="match status" value="1"/>
</dbReference>
<dbReference type="AlphaFoldDB" id="A0A120K2H7"/>
<feature type="compositionally biased region" description="Basic and acidic residues" evidence="8">
    <location>
        <begin position="727"/>
        <end position="758"/>
    </location>
</feature>
<comment type="similarity">
    <text evidence="2 7">Belongs to the NST1 family.</text>
</comment>
<evidence type="ECO:0000256" key="3">
    <source>
        <dbReference type="ARBA" id="ARBA00020733"/>
    </source>
</evidence>
<dbReference type="STRING" id="45286.A0A120K2H7"/>
<evidence type="ECO:0000256" key="5">
    <source>
        <dbReference type="ARBA" id="ARBA00023016"/>
    </source>
</evidence>
<sequence>MDTDIPTVVSGQNVHFTYDMPSSSKKNKNKKKKSKSPAKAVQHADSPSSFEAGSILGAIQPQVEIYDEKADYPTSRVIRRAANGRVIVEALPTDNATAQQPHQQQQQQKNNATSGKLVAHWESLSPEEKRRILSIRKEEVFSVTKKYQTLHNCDCSVCGMRSISMEQELESIYNQLFEAAKQKDPNSDSVLFHLNLIKELHRATIDSPEQLANSLHVKSKTFLDNMRDEAVRYCISSNGADKLKDEVIQFKHKKQKQHLMQQQMMQRKIVLQPSHSHDFQTSASVVEQDEAVVAADKREPSQEDGIESISNVPIEGLPAGDDKTSNEELRGKYMKFAQTFVSSHPKIAQEYVNRMMMYPDMRALTEDLMKNNGRDFVKAVEAYVSSREEGEINGEGEELGSTKMTAEEFQDFQKQIIENTQNDMTDKISEQALKPFEENIDTSLNSDTEARAKRLFEQFMAGETFLHKAIDKFSESVRKNPTTLSLSNSRKSQVAYECEDNGNFSDSYDDYDESPYEDDEYGEEGVDSFEEDESGCQPESHEDEEQVDDYDSDIDHQERLEEGRGLIQIAITKLLQNRLLASYQEKQAERNRERLLMELEAEEQQKREKVEKKQKKKEKEKEKKRQQQLAKEEEKRKQMGEEARLQMEAEARERERRENQRKMVEEAKKKKDMEARKRLEEQRRREEEQERQRKLKEDIKRKREEERKQREEEQRRKKMLAKKSKKSLMDENKQKQGEEQYEDQDKLEAPELDNKSSELPENNNTVKSASKTLEVTPYRIGNSTQLEFSDEKSVSDDICNMINEATSKSISASPSQLNSLLQSSLSRRSNVDTTSNLSAVTSTFLQNPLGFPAGSSESGSFNPPLQPQTVMPLSLSQTSTTAWDTSNLTQNTVDRNQISSQKTVPSSTVIPGQHRAIYSAYTPTIDPNNSLKDELDNLTSYLSQTGLQDNKDHPRSLSPTSSGVNMTDPSVYGNTLWNSEKSHISGLIPNNLSSPVATQPQLNPRRSIWDTDAINPTNHAADIWRSTSSNSTTVVPSTALATSVTSLPFPSISDVIYRSYYVITNSGSYVPIDQLYQTCLSFITDKASLTYTQFVTQLLNMRTTLEFELVTNDTGTITHCRIPPSKLQSNLFAHQITNNMTTTPAVTPAVTPADVPQHSTTTGLFNDSFGPISNGGLSTMPVMAPQQSFVGSTTPSNPISLGHPASGQSSFLDFNQPFTSTTRTSNIWG</sequence>
<dbReference type="InterPro" id="IPR025279">
    <property type="entry name" value="NST1"/>
</dbReference>
<proteinExistence type="inferred from homology"/>
<feature type="compositionally biased region" description="Acidic residues" evidence="8">
    <location>
        <begin position="541"/>
        <end position="552"/>
    </location>
</feature>
<evidence type="ECO:0000256" key="7">
    <source>
        <dbReference type="RuleBase" id="RU049441"/>
    </source>
</evidence>
<protein>
    <recommendedName>
        <fullName evidence="3 7">Stress response protein NST1</fullName>
    </recommendedName>
</protein>
<dbReference type="RefSeq" id="XP_017988551.1">
    <property type="nucleotide sequence ID" value="XM_018133323.1"/>
</dbReference>
<reference evidence="9 10" key="1">
    <citation type="submission" date="2016-01" db="EMBL/GenBank/DDBJ databases">
        <title>Genome sequence of the yeast Holleya sinecauda.</title>
        <authorList>
            <person name="Dietrich F.S."/>
        </authorList>
    </citation>
    <scope>NUCLEOTIDE SEQUENCE [LARGE SCALE GENOMIC DNA]</scope>
    <source>
        <strain evidence="9 10">ATCC 58844</strain>
    </source>
</reference>
<evidence type="ECO:0000256" key="4">
    <source>
        <dbReference type="ARBA" id="ARBA00022490"/>
    </source>
</evidence>
<accession>A0A120K2H7</accession>
<dbReference type="GO" id="GO:0005737">
    <property type="term" value="C:cytoplasm"/>
    <property type="evidence" value="ECO:0007669"/>
    <property type="project" value="UniProtKB-SubCell"/>
</dbReference>
<evidence type="ECO:0000256" key="1">
    <source>
        <dbReference type="ARBA" id="ARBA00004496"/>
    </source>
</evidence>
<feature type="compositionally biased region" description="Acidic residues" evidence="8">
    <location>
        <begin position="507"/>
        <end position="534"/>
    </location>
</feature>
<name>A0A120K2H7_9SACH</name>
<evidence type="ECO:0000313" key="10">
    <source>
        <dbReference type="Proteomes" id="UP000243052"/>
    </source>
</evidence>
<dbReference type="OrthoDB" id="21629at2759"/>
<feature type="region of interest" description="Disordered" evidence="8">
    <location>
        <begin position="497"/>
        <end position="559"/>
    </location>
</feature>
<feature type="compositionally biased region" description="Basic and acidic residues" evidence="8">
    <location>
        <begin position="602"/>
        <end position="715"/>
    </location>
</feature>
<keyword evidence="4 7" id="KW-0963">Cytoplasm</keyword>
<feature type="region of interest" description="Disordered" evidence="8">
    <location>
        <begin position="16"/>
        <end position="49"/>
    </location>
</feature>
<evidence type="ECO:0000313" key="9">
    <source>
        <dbReference type="EMBL" id="AMD21555.1"/>
    </source>
</evidence>
<dbReference type="EMBL" id="CP014246">
    <property type="protein sequence ID" value="AMD21555.1"/>
    <property type="molecule type" value="Genomic_DNA"/>
</dbReference>
<keyword evidence="6 7" id="KW-0175">Coiled coil</keyword>
<keyword evidence="5 7" id="KW-0346">Stress response</keyword>
<feature type="compositionally biased region" description="Basic residues" evidence="8">
    <location>
        <begin position="25"/>
        <end position="36"/>
    </location>
</feature>
<feature type="compositionally biased region" description="Polar residues" evidence="8">
    <location>
        <begin position="759"/>
        <end position="770"/>
    </location>
</feature>
<feature type="region of interest" description="Disordered" evidence="8">
    <location>
        <begin position="602"/>
        <end position="770"/>
    </location>
</feature>
<feature type="compositionally biased region" description="Basic residues" evidence="8">
    <location>
        <begin position="716"/>
        <end position="726"/>
    </location>
</feature>
<evidence type="ECO:0000256" key="6">
    <source>
        <dbReference type="ARBA" id="ARBA00023054"/>
    </source>
</evidence>